<dbReference type="RefSeq" id="WP_066540059.1">
    <property type="nucleotide sequence ID" value="NZ_CP021422.1"/>
</dbReference>
<accession>A0A1Z2XSM0</accession>
<dbReference type="Proteomes" id="UP000596035">
    <property type="component" value="Chromosome"/>
</dbReference>
<evidence type="ECO:0000313" key="1">
    <source>
        <dbReference type="EMBL" id="ASB41440.1"/>
    </source>
</evidence>
<evidence type="ECO:0008006" key="5">
    <source>
        <dbReference type="Google" id="ProtNLM"/>
    </source>
</evidence>
<reference evidence="1" key="1">
    <citation type="journal article" date="2017" name="Genome Announc.">
        <title>High-Quality Whole-Genome Sequences of the Oligo-Mouse-Microbiota Bacterial Community.</title>
        <authorList>
            <person name="Garzetti D."/>
            <person name="Brugiroux S."/>
            <person name="Bunk B."/>
            <person name="Pukall R."/>
            <person name="McCoy K.D."/>
            <person name="Macpherson A.J."/>
            <person name="Stecher B."/>
        </authorList>
    </citation>
    <scope>NUCLEOTIDE SEQUENCE</scope>
    <source>
        <strain evidence="1">KB18</strain>
    </source>
</reference>
<keyword evidence="3" id="KW-1185">Reference proteome</keyword>
<dbReference type="AlphaFoldDB" id="A0A1Z2XSM0"/>
<evidence type="ECO:0000313" key="3">
    <source>
        <dbReference type="Proteomes" id="UP000196710"/>
    </source>
</evidence>
<dbReference type="KEGG" id="amur:ADH66_12740"/>
<gene>
    <name evidence="1" type="ORF">ADH66_12740</name>
    <name evidence="2" type="ORF">I5Q82_03050</name>
</gene>
<organism evidence="2 4">
    <name type="scientific">Acutalibacter muris</name>
    <dbReference type="NCBI Taxonomy" id="1796620"/>
    <lineage>
        <taxon>Bacteria</taxon>
        <taxon>Bacillati</taxon>
        <taxon>Bacillota</taxon>
        <taxon>Clostridia</taxon>
        <taxon>Eubacteriales</taxon>
        <taxon>Acutalibacteraceae</taxon>
        <taxon>Acutalibacter</taxon>
    </lineage>
</organism>
<proteinExistence type="predicted"/>
<reference evidence="3" key="2">
    <citation type="submission" date="2017-05" db="EMBL/GenBank/DDBJ databases">
        <title>Improved OligoMM genomes.</title>
        <authorList>
            <person name="Garzetti D."/>
        </authorList>
    </citation>
    <scope>NUCLEOTIDE SEQUENCE [LARGE SCALE GENOMIC DNA]</scope>
    <source>
        <strain evidence="3">KB18</strain>
    </source>
</reference>
<dbReference type="EMBL" id="CP065321">
    <property type="protein sequence ID" value="QQR30696.1"/>
    <property type="molecule type" value="Genomic_DNA"/>
</dbReference>
<reference evidence="2 4" key="3">
    <citation type="submission" date="2020-11" db="EMBL/GenBank/DDBJ databases">
        <title>Closed and high quality bacterial genomes of the OMM12 community.</title>
        <authorList>
            <person name="Marbouty M."/>
            <person name="Lamy-Besnier Q."/>
            <person name="Debarbieux L."/>
            <person name="Koszul R."/>
        </authorList>
    </citation>
    <scope>NUCLEOTIDE SEQUENCE [LARGE SCALE GENOMIC DNA]</scope>
    <source>
        <strain evidence="2 4">KB18</strain>
    </source>
</reference>
<evidence type="ECO:0000313" key="4">
    <source>
        <dbReference type="Proteomes" id="UP000596035"/>
    </source>
</evidence>
<sequence>MFNAKLINKSRESGTIPLPQDQSILCSAIASLGAKLWPEYIPMAGTADKVWGELIPNSEIGKHMMHLFPEEYTLDDANDMAHIVTQASDLIKNELEQNIIHDQYRNATELRADIHQMTYDAGTVSKTYYFPLTGKIWDNEYEEELPAGKRFLLGQEDEIRDSFSRYTHRDIDNMSAYYNDAGADKLLLADWGFEVLDDELYGKVDVRLTEPMTEEEENELREWIHGQNSDGLGEGYEQQEIPTDRGNLYVSFWDSGTGYFIRDSEEMDEYLGHSGLQFGGM</sequence>
<evidence type="ECO:0000313" key="2">
    <source>
        <dbReference type="EMBL" id="QQR30696.1"/>
    </source>
</evidence>
<name>A0A1Z2XSM0_9FIRM</name>
<dbReference type="EMBL" id="CP021422">
    <property type="protein sequence ID" value="ASB41440.1"/>
    <property type="molecule type" value="Genomic_DNA"/>
</dbReference>
<dbReference type="Proteomes" id="UP000196710">
    <property type="component" value="Chromosome"/>
</dbReference>
<protein>
    <recommendedName>
        <fullName evidence="5">DUF2262 domain-containing protein</fullName>
    </recommendedName>
</protein>